<proteinExistence type="predicted"/>
<dbReference type="GO" id="GO:0003677">
    <property type="term" value="F:DNA binding"/>
    <property type="evidence" value="ECO:0007669"/>
    <property type="project" value="UniProtKB-KW"/>
</dbReference>
<organism evidence="2 3">
    <name type="scientific">Rhizobium rhododendri</name>
    <dbReference type="NCBI Taxonomy" id="2506430"/>
    <lineage>
        <taxon>Bacteria</taxon>
        <taxon>Pseudomonadati</taxon>
        <taxon>Pseudomonadota</taxon>
        <taxon>Alphaproteobacteria</taxon>
        <taxon>Hyphomicrobiales</taxon>
        <taxon>Rhizobiaceae</taxon>
        <taxon>Rhizobium/Agrobacterium group</taxon>
        <taxon>Rhizobium</taxon>
    </lineage>
</organism>
<dbReference type="RefSeq" id="WP_224127998.1">
    <property type="nucleotide sequence ID" value="NZ_CP117270.1"/>
</dbReference>
<geneLocation type="plasmid" evidence="2 3">
    <name>unnamed2</name>
</geneLocation>
<sequence length="267" mass="28611">MQSCNGPLPAKQPEVAMSLDTQAQFANALGDPRRDMPDGLTAWNGRHPARRFDVYRNNVAMALTGALSARFPVTVEIVGEAFFTAMALEFVRCHPPLSPLLLAYGDDFAAFVVEFEPARELTYLPDVIRLEAARSMAYNAGDSMPLDGAELATVAPEHLAGVIIRPHPSMSVLRFTTPAVTIWAMNAGELELAPIDDWRGEDAMIVRPQMIVNIHRLPPGGATFVTALAEGQTLGTAAVAAINEAPDFDLSTNLAGILQSGAFAAII</sequence>
<accession>A0ABY8IW58</accession>
<keyword evidence="2" id="KW-0238">DNA-binding</keyword>
<protein>
    <submittedName>
        <fullName evidence="2">DNA-binding domain-containing protein</fullName>
    </submittedName>
</protein>
<keyword evidence="3" id="KW-1185">Reference proteome</keyword>
<evidence type="ECO:0000313" key="2">
    <source>
        <dbReference type="EMBL" id="WFS26735.1"/>
    </source>
</evidence>
<dbReference type="InterPro" id="IPR018640">
    <property type="entry name" value="DUF2063"/>
</dbReference>
<dbReference type="Pfam" id="PF09836">
    <property type="entry name" value="DUF2063"/>
    <property type="match status" value="1"/>
</dbReference>
<evidence type="ECO:0000313" key="3">
    <source>
        <dbReference type="Proteomes" id="UP000318939"/>
    </source>
</evidence>
<reference evidence="2" key="2">
    <citation type="journal article" date="2023" name="MicrobiologyOpen">
        <title>Genomics of the tumorigenes clade of the family Rhizobiaceae and description of Rhizobium rhododendri sp. nov.</title>
        <authorList>
            <person name="Kuzmanovic N."/>
            <person name="diCenzo G.C."/>
            <person name="Bunk B."/>
            <person name="Sproeer C."/>
            <person name="Fruehling A."/>
            <person name="Neumann-Schaal M."/>
            <person name="Overmann J."/>
            <person name="Smalla K."/>
        </authorList>
    </citation>
    <scope>NUCLEOTIDE SEQUENCE</scope>
    <source>
        <strain evidence="2">Rho-6.2</strain>
        <plasmid evidence="2">unnamed2</plasmid>
    </source>
</reference>
<dbReference type="Gene3D" id="1.10.150.690">
    <property type="entry name" value="DUF2063"/>
    <property type="match status" value="1"/>
</dbReference>
<keyword evidence="2" id="KW-0614">Plasmid</keyword>
<dbReference type="Proteomes" id="UP000318939">
    <property type="component" value="Plasmid unnamed2"/>
</dbReference>
<feature type="domain" description="Putative DNA-binding" evidence="1">
    <location>
        <begin position="21"/>
        <end position="112"/>
    </location>
</feature>
<name>A0ABY8IW58_9HYPH</name>
<reference evidence="2" key="1">
    <citation type="journal article" date="2019" name="Phytopathology">
        <title>A Novel Group of Rhizobium tumorigenes-Like Agrobacteria Associated with Crown Gall Disease of Rhododendron and Blueberry.</title>
        <authorList>
            <person name="Kuzmanovic N."/>
            <person name="Behrens P."/>
            <person name="Idczak E."/>
            <person name="Wagner S."/>
            <person name="Gotz M."/>
            <person name="Sproer C."/>
            <person name="Bunk B."/>
            <person name="Overmann J."/>
            <person name="Smalla K."/>
        </authorList>
    </citation>
    <scope>NUCLEOTIDE SEQUENCE</scope>
    <source>
        <strain evidence="2">Rho-6.2</strain>
    </source>
</reference>
<gene>
    <name evidence="2" type="ORF">PR018_27550</name>
</gene>
<dbReference type="EMBL" id="CP117270">
    <property type="protein sequence ID" value="WFS26735.1"/>
    <property type="molecule type" value="Genomic_DNA"/>
</dbReference>
<evidence type="ECO:0000259" key="1">
    <source>
        <dbReference type="Pfam" id="PF09836"/>
    </source>
</evidence>
<dbReference type="InterPro" id="IPR044922">
    <property type="entry name" value="DUF2063_N_sf"/>
</dbReference>